<dbReference type="GO" id="GO:0003677">
    <property type="term" value="F:DNA binding"/>
    <property type="evidence" value="ECO:0007669"/>
    <property type="project" value="UniProtKB-KW"/>
</dbReference>
<accession>A0A8X8GUP9</accession>
<comment type="function">
    <text evidence="9">Sigma factors are initiation factors that promote the attachment of RNA polymerase to specific initiation sites and are then released.</text>
</comment>
<dbReference type="GO" id="GO:0006352">
    <property type="term" value="P:DNA-templated transcription initiation"/>
    <property type="evidence" value="ECO:0007669"/>
    <property type="project" value="InterPro"/>
</dbReference>
<dbReference type="GO" id="GO:0016987">
    <property type="term" value="F:sigma factor activity"/>
    <property type="evidence" value="ECO:0007669"/>
    <property type="project" value="UniProtKB-KW"/>
</dbReference>
<dbReference type="PANTHER" id="PTHR32248:SF4">
    <property type="entry name" value="RNA POLYMERASE SIGMA-54 FACTOR"/>
    <property type="match status" value="1"/>
</dbReference>
<dbReference type="EMBL" id="WHUT02000005">
    <property type="protein sequence ID" value="NUB44688.1"/>
    <property type="molecule type" value="Genomic_DNA"/>
</dbReference>
<dbReference type="Gene3D" id="1.10.10.1330">
    <property type="entry name" value="RNA polymerase sigma-54 factor, core-binding domain"/>
    <property type="match status" value="1"/>
</dbReference>
<evidence type="ECO:0000256" key="4">
    <source>
        <dbReference type="ARBA" id="ARBA00022695"/>
    </source>
</evidence>
<dbReference type="InterPro" id="IPR038709">
    <property type="entry name" value="RpoN_core-bd_sf"/>
</dbReference>
<proteinExistence type="inferred from homology"/>
<dbReference type="Proteomes" id="UP000484076">
    <property type="component" value="Unassembled WGS sequence"/>
</dbReference>
<feature type="domain" description="RNA polymerase sigma factor 54 DNA-binding" evidence="10">
    <location>
        <begin position="274"/>
        <end position="425"/>
    </location>
</feature>
<dbReference type="Gene3D" id="1.10.10.60">
    <property type="entry name" value="Homeodomain-like"/>
    <property type="match status" value="1"/>
</dbReference>
<dbReference type="PROSITE" id="PS00717">
    <property type="entry name" value="SIGMA54_1"/>
    <property type="match status" value="1"/>
</dbReference>
<comment type="caution">
    <text evidence="12">The sequence shown here is derived from an EMBL/GenBank/DDBJ whole genome shotgun (WGS) entry which is preliminary data.</text>
</comment>
<keyword evidence="5 9" id="KW-0805">Transcription regulation</keyword>
<dbReference type="NCBIfam" id="TIGR02395">
    <property type="entry name" value="rpoN_sigma"/>
    <property type="match status" value="1"/>
</dbReference>
<dbReference type="PRINTS" id="PR00045">
    <property type="entry name" value="SIGMA54FCT"/>
</dbReference>
<organism evidence="12 13">
    <name type="scientific">Fertoeibacter niger</name>
    <dbReference type="NCBI Taxonomy" id="2656921"/>
    <lineage>
        <taxon>Bacteria</taxon>
        <taxon>Pseudomonadati</taxon>
        <taxon>Pseudomonadota</taxon>
        <taxon>Alphaproteobacteria</taxon>
        <taxon>Rhodobacterales</taxon>
        <taxon>Paracoccaceae</taxon>
        <taxon>Fertoeibacter</taxon>
    </lineage>
</organism>
<keyword evidence="7 9" id="KW-0238">DNA-binding</keyword>
<dbReference type="Pfam" id="PF04552">
    <property type="entry name" value="Sigma54_DBD"/>
    <property type="match status" value="1"/>
</dbReference>
<keyword evidence="4 9" id="KW-0548">Nucleotidyltransferase</keyword>
<dbReference type="Pfam" id="PF00309">
    <property type="entry name" value="Sigma54_AID"/>
    <property type="match status" value="1"/>
</dbReference>
<dbReference type="InterPro" id="IPR000394">
    <property type="entry name" value="RNA_pol_sigma_54"/>
</dbReference>
<evidence type="ECO:0000313" key="12">
    <source>
        <dbReference type="EMBL" id="NUB44688.1"/>
    </source>
</evidence>
<dbReference type="GO" id="GO:0001216">
    <property type="term" value="F:DNA-binding transcription activator activity"/>
    <property type="evidence" value="ECO:0007669"/>
    <property type="project" value="InterPro"/>
</dbReference>
<dbReference type="Pfam" id="PF04963">
    <property type="entry name" value="Sigma54_CBD"/>
    <property type="match status" value="1"/>
</dbReference>
<dbReference type="AlphaFoldDB" id="A0A8X8GUP9"/>
<evidence type="ECO:0000313" key="13">
    <source>
        <dbReference type="Proteomes" id="UP000484076"/>
    </source>
</evidence>
<evidence type="ECO:0000256" key="1">
    <source>
        <dbReference type="ARBA" id="ARBA00008798"/>
    </source>
</evidence>
<dbReference type="InterPro" id="IPR007634">
    <property type="entry name" value="RNA_pol_sigma_54_DNA-bd"/>
</dbReference>
<dbReference type="PIRSF" id="PIRSF000774">
    <property type="entry name" value="RpoN"/>
    <property type="match status" value="1"/>
</dbReference>
<keyword evidence="2 9" id="KW-0240">DNA-directed RNA polymerase</keyword>
<evidence type="ECO:0000256" key="2">
    <source>
        <dbReference type="ARBA" id="ARBA00022478"/>
    </source>
</evidence>
<keyword evidence="8 9" id="KW-0804">Transcription</keyword>
<name>A0A8X8GUP9_9RHOB</name>
<dbReference type="GO" id="GO:0000428">
    <property type="term" value="C:DNA-directed RNA polymerase complex"/>
    <property type="evidence" value="ECO:0007669"/>
    <property type="project" value="UniProtKB-KW"/>
</dbReference>
<evidence type="ECO:0000256" key="9">
    <source>
        <dbReference type="PIRNR" id="PIRNR000774"/>
    </source>
</evidence>
<keyword evidence="6 9" id="KW-0731">Sigma factor</keyword>
<evidence type="ECO:0000256" key="3">
    <source>
        <dbReference type="ARBA" id="ARBA00022679"/>
    </source>
</evidence>
<evidence type="ECO:0000256" key="7">
    <source>
        <dbReference type="ARBA" id="ARBA00023125"/>
    </source>
</evidence>
<dbReference type="PROSITE" id="PS50044">
    <property type="entry name" value="SIGMA54_3"/>
    <property type="match status" value="1"/>
</dbReference>
<dbReference type="PANTHER" id="PTHR32248">
    <property type="entry name" value="RNA POLYMERASE SIGMA-54 FACTOR"/>
    <property type="match status" value="1"/>
</dbReference>
<comment type="similarity">
    <text evidence="1 9">Belongs to the sigma-54 factor family.</text>
</comment>
<gene>
    <name evidence="12" type="primary">rpoN</name>
    <name evidence="12" type="ORF">GEU84_009865</name>
</gene>
<evidence type="ECO:0000259" key="10">
    <source>
        <dbReference type="Pfam" id="PF04552"/>
    </source>
</evidence>
<keyword evidence="3 9" id="KW-0808">Transferase</keyword>
<dbReference type="InterPro" id="IPR007046">
    <property type="entry name" value="RNA_pol_sigma_54_core-bd"/>
</dbReference>
<protein>
    <recommendedName>
        <fullName evidence="9">RNA polymerase sigma-54 factor</fullName>
    </recommendedName>
</protein>
<evidence type="ECO:0000259" key="11">
    <source>
        <dbReference type="Pfam" id="PF04963"/>
    </source>
</evidence>
<dbReference type="RefSeq" id="WP_152825972.1">
    <property type="nucleotide sequence ID" value="NZ_WHUT02000005.1"/>
</dbReference>
<reference evidence="12" key="1">
    <citation type="submission" date="2020-05" db="EMBL/GenBank/DDBJ databases">
        <title>Fertoebacter nigrum gen. nov., sp. nov., a new member of the family Rhodobacteraceae.</title>
        <authorList>
            <person name="Szuroczki S."/>
            <person name="Abbaszade G."/>
            <person name="Buni D."/>
            <person name="Schumann P."/>
            <person name="Toth E."/>
        </authorList>
    </citation>
    <scope>NUCLEOTIDE SEQUENCE</scope>
    <source>
        <strain evidence="12">RG-N-1a</strain>
    </source>
</reference>
<keyword evidence="13" id="KW-1185">Reference proteome</keyword>
<feature type="domain" description="RNA polymerase sigma factor 54 core-binding" evidence="11">
    <location>
        <begin position="78"/>
        <end position="260"/>
    </location>
</feature>
<evidence type="ECO:0000256" key="5">
    <source>
        <dbReference type="ARBA" id="ARBA00023015"/>
    </source>
</evidence>
<dbReference type="GO" id="GO:0016779">
    <property type="term" value="F:nucleotidyltransferase activity"/>
    <property type="evidence" value="ECO:0007669"/>
    <property type="project" value="UniProtKB-KW"/>
</dbReference>
<evidence type="ECO:0000256" key="6">
    <source>
        <dbReference type="ARBA" id="ARBA00023082"/>
    </source>
</evidence>
<evidence type="ECO:0000256" key="8">
    <source>
        <dbReference type="ARBA" id="ARBA00023163"/>
    </source>
</evidence>
<sequence>MKSRQRISIAQTQRLQLNTGLHAAIRLLAFDAPGLTRYLEGQAADNPHLTLEPPQIVPGEWLPRWSQALGLGGAAMPEAASAGPSLMAHVMAALPGLVATARDRQIALALAEALEPSGWLGQPLPAIAAALPAPLAEVERVLALVQRIEPAGLFARSLAECLRLQALEAGCLDPVLAGLLGHLDLVGAGEFARLARICATTEAEVLARLRLIRRFDPKPGAQFDPGAAPLREPDLIATRTAAGWQVALNRSALPALRVERPVTRPAAPADRALWAQARMLGRMVEGRNATLLRVARALLERQQAALDQGLGALVPMTMAGLAGALELHESTVSRVVAGAAVDTPRGTWWLRSLFASGLGEGDAARSGAAVRAMLARLVAAEDPAQPLTDAALVAALGAEGIVLARRTLAKYRAMLHIPAAHRRRRPRGLT</sequence>